<evidence type="ECO:0000259" key="2">
    <source>
        <dbReference type="Pfam" id="PF12923"/>
    </source>
</evidence>
<evidence type="ECO:0000256" key="1">
    <source>
        <dbReference type="ARBA" id="ARBA00006110"/>
    </source>
</evidence>
<dbReference type="GO" id="GO:0006364">
    <property type="term" value="P:rRNA processing"/>
    <property type="evidence" value="ECO:0007669"/>
    <property type="project" value="TreeGrafter"/>
</dbReference>
<dbReference type="EMBL" id="JASBNA010000028">
    <property type="protein sequence ID" value="KAK7683880.1"/>
    <property type="molecule type" value="Genomic_DNA"/>
</dbReference>
<keyword evidence="5" id="KW-1185">Reference proteome</keyword>
<comment type="similarity">
    <text evidence="1">Belongs to the RRP7 family.</text>
</comment>
<reference evidence="4 5" key="1">
    <citation type="submission" date="2022-09" db="EMBL/GenBank/DDBJ databases">
        <authorList>
            <person name="Palmer J.M."/>
        </authorList>
    </citation>
    <scope>NUCLEOTIDE SEQUENCE [LARGE SCALE GENOMIC DNA]</scope>
    <source>
        <strain evidence="4 5">DSM 7382</strain>
    </source>
</reference>
<comment type="caution">
    <text evidence="4">The sequence shown here is derived from an EMBL/GenBank/DDBJ whole genome shotgun (WGS) entry which is preliminary data.</text>
</comment>
<dbReference type="Pfam" id="PF12923">
    <property type="entry name" value="RRP7"/>
    <property type="match status" value="1"/>
</dbReference>
<protein>
    <submittedName>
        <fullName evidence="4">Uncharacterized protein</fullName>
    </submittedName>
</protein>
<dbReference type="Proteomes" id="UP001385951">
    <property type="component" value="Unassembled WGS sequence"/>
</dbReference>
<feature type="domain" description="Rrp7 RRM-like N-terminal" evidence="3">
    <location>
        <begin position="4"/>
        <end position="157"/>
    </location>
</feature>
<dbReference type="InterPro" id="IPR024326">
    <property type="entry name" value="RRP7_C"/>
</dbReference>
<dbReference type="GO" id="GO:0034456">
    <property type="term" value="C:UTP-C complex"/>
    <property type="evidence" value="ECO:0007669"/>
    <property type="project" value="TreeGrafter"/>
</dbReference>
<dbReference type="GO" id="GO:0032545">
    <property type="term" value="C:CURI complex"/>
    <property type="evidence" value="ECO:0007669"/>
    <property type="project" value="TreeGrafter"/>
</dbReference>
<dbReference type="InterPro" id="IPR040447">
    <property type="entry name" value="RRM_Rrp7"/>
</dbReference>
<feature type="domain" description="Ribosomal RNA-processing protein 7 C-terminal" evidence="2">
    <location>
        <begin position="162"/>
        <end position="215"/>
    </location>
</feature>
<evidence type="ECO:0000313" key="5">
    <source>
        <dbReference type="Proteomes" id="UP001385951"/>
    </source>
</evidence>
<evidence type="ECO:0000313" key="4">
    <source>
        <dbReference type="EMBL" id="KAK7683880.1"/>
    </source>
</evidence>
<dbReference type="Pfam" id="PF17799">
    <property type="entry name" value="RRM_Rrp7"/>
    <property type="match status" value="1"/>
</dbReference>
<sequence>MVLEIKGFQVLPLALPKSKEDGVHYMYFKKHEQKGGQSSNRSIFLVNVPIETNTSVVKRYLQEVAIGATLESYAPSLLTDSPEDIHIDLTSLTSDLKVSVKNEQYEVSSKLPKNCGIITFIDKPAFQIAFNSLKKLASDSKVSKWPLPTLGSSHFLSNLQAQLLEPSKLSKDVASALVEFNRAEKESAESLQQQTELVDEDGFTLVVGSHRKTKAGIMGKQKLASTTELEKGPIETEKEGKTRFLQISIETT</sequence>
<name>A0AAW0FRD8_9APHY</name>
<gene>
    <name evidence="4" type="ORF">QCA50_012851</name>
</gene>
<dbReference type="PANTHER" id="PTHR13191">
    <property type="entry name" value="RIBOSOMAL RNA PROCESSING PROTEIN 7-RELATED"/>
    <property type="match status" value="1"/>
</dbReference>
<dbReference type="InterPro" id="IPR040446">
    <property type="entry name" value="RRP7"/>
</dbReference>
<dbReference type="AlphaFoldDB" id="A0AAW0FRD8"/>
<accession>A0AAW0FRD8</accession>
<organism evidence="4 5">
    <name type="scientific">Cerrena zonata</name>
    <dbReference type="NCBI Taxonomy" id="2478898"/>
    <lineage>
        <taxon>Eukaryota</taxon>
        <taxon>Fungi</taxon>
        <taxon>Dikarya</taxon>
        <taxon>Basidiomycota</taxon>
        <taxon>Agaricomycotina</taxon>
        <taxon>Agaricomycetes</taxon>
        <taxon>Polyporales</taxon>
        <taxon>Cerrenaceae</taxon>
        <taxon>Cerrena</taxon>
    </lineage>
</organism>
<dbReference type="PANTHER" id="PTHR13191:SF0">
    <property type="entry name" value="RIBOSOMAL RNA-PROCESSING PROTEIN 7 HOMOLOG A-RELATED"/>
    <property type="match status" value="1"/>
</dbReference>
<proteinExistence type="inferred from homology"/>
<dbReference type="GO" id="GO:0000028">
    <property type="term" value="P:ribosomal small subunit assembly"/>
    <property type="evidence" value="ECO:0007669"/>
    <property type="project" value="TreeGrafter"/>
</dbReference>
<evidence type="ECO:0000259" key="3">
    <source>
        <dbReference type="Pfam" id="PF17799"/>
    </source>
</evidence>